<dbReference type="PANTHER" id="PTHR48079:SF6">
    <property type="entry name" value="NAD(P)-BINDING DOMAIN-CONTAINING PROTEIN-RELATED"/>
    <property type="match status" value="1"/>
</dbReference>
<accession>C6M3C5</accession>
<dbReference type="STRING" id="490.A6J88_07400"/>
<dbReference type="Pfam" id="PF01370">
    <property type="entry name" value="Epimerase"/>
    <property type="match status" value="1"/>
</dbReference>
<dbReference type="InterPro" id="IPR036291">
    <property type="entry name" value="NAD(P)-bd_dom_sf"/>
</dbReference>
<dbReference type="SUPFAM" id="SSF51735">
    <property type="entry name" value="NAD(P)-binding Rossmann-fold domains"/>
    <property type="match status" value="1"/>
</dbReference>
<keyword evidence="3" id="KW-1185">Reference proteome</keyword>
<sequence>MIHTPPSASPDVSILGLGYLGRPLAQKLYEHGSSVAAVKRSLTSDDINLPIHLDTHDLNQDDMFQSANLAHDTSFWRQHADKPVWFCLLPPSSLTHYADTVKQWAELARACNVQHLIFTSSTSVYGDKARECDETSAPDPQTESARQILAAEQYLLDSGVPNIDILRLGGLYCAERHPVSRLVQKQNIQGGNRPVNIVHRDIAVETLFQTTLHPNGRRIRNIVEPRHPTRRDFYTAEAAKLGLPPPDFAPDGTGGGKIVNTVSADGLSL</sequence>
<evidence type="ECO:0000313" key="2">
    <source>
        <dbReference type="EMBL" id="EET45389.1"/>
    </source>
</evidence>
<dbReference type="RefSeq" id="WP_003756988.1">
    <property type="nucleotide sequence ID" value="NZ_ACKO02000004.1"/>
</dbReference>
<name>C6M3C5_NEISI</name>
<protein>
    <recommendedName>
        <fullName evidence="1">NAD-dependent epimerase/dehydratase domain-containing protein</fullName>
    </recommendedName>
</protein>
<reference evidence="2" key="1">
    <citation type="submission" date="2009-07" db="EMBL/GenBank/DDBJ databases">
        <authorList>
            <person name="Weinstock G."/>
            <person name="Sodergren E."/>
            <person name="Clifton S."/>
            <person name="Fulton L."/>
            <person name="Fulton B."/>
            <person name="Courtney L."/>
            <person name="Fronick C."/>
            <person name="Harrison M."/>
            <person name="Strong C."/>
            <person name="Farmer C."/>
            <person name="Delahaunty K."/>
            <person name="Markovic C."/>
            <person name="Hall O."/>
            <person name="Minx P."/>
            <person name="Tomlinson C."/>
            <person name="Mitreva M."/>
            <person name="Nelson J."/>
            <person name="Hou S."/>
            <person name="Wollam A."/>
            <person name="Pepin K.H."/>
            <person name="Johnson M."/>
            <person name="Bhonagiri V."/>
            <person name="Nash W.E."/>
            <person name="Warren W."/>
            <person name="Chinwalla A."/>
            <person name="Mardis E.R."/>
            <person name="Wilson R.K."/>
        </authorList>
    </citation>
    <scope>NUCLEOTIDE SEQUENCE [LARGE SCALE GENOMIC DNA]</scope>
    <source>
        <strain evidence="2">ATCC 29256</strain>
    </source>
</reference>
<dbReference type="GO" id="GO:0005737">
    <property type="term" value="C:cytoplasm"/>
    <property type="evidence" value="ECO:0007669"/>
    <property type="project" value="TreeGrafter"/>
</dbReference>
<dbReference type="AlphaFoldDB" id="C6M3C5"/>
<evidence type="ECO:0000259" key="1">
    <source>
        <dbReference type="Pfam" id="PF01370"/>
    </source>
</evidence>
<dbReference type="GO" id="GO:0004029">
    <property type="term" value="F:aldehyde dehydrogenase (NAD+) activity"/>
    <property type="evidence" value="ECO:0007669"/>
    <property type="project" value="TreeGrafter"/>
</dbReference>
<gene>
    <name evidence="2" type="ORF">NEISICOT_01016</name>
</gene>
<dbReference type="Gene3D" id="3.40.50.720">
    <property type="entry name" value="NAD(P)-binding Rossmann-like Domain"/>
    <property type="match status" value="1"/>
</dbReference>
<dbReference type="InterPro" id="IPR051783">
    <property type="entry name" value="NAD(P)-dependent_oxidoreduct"/>
</dbReference>
<dbReference type="EMBL" id="ACKO02000004">
    <property type="protein sequence ID" value="EET45389.1"/>
    <property type="molecule type" value="Genomic_DNA"/>
</dbReference>
<feature type="domain" description="NAD-dependent epimerase/dehydratase" evidence="1">
    <location>
        <begin position="16"/>
        <end position="157"/>
    </location>
</feature>
<dbReference type="Proteomes" id="UP000005365">
    <property type="component" value="Unassembled WGS sequence"/>
</dbReference>
<comment type="caution">
    <text evidence="2">The sequence shown here is derived from an EMBL/GenBank/DDBJ whole genome shotgun (WGS) entry which is preliminary data.</text>
</comment>
<dbReference type="PANTHER" id="PTHR48079">
    <property type="entry name" value="PROTEIN YEEZ"/>
    <property type="match status" value="1"/>
</dbReference>
<evidence type="ECO:0000313" key="3">
    <source>
        <dbReference type="Proteomes" id="UP000005365"/>
    </source>
</evidence>
<proteinExistence type="predicted"/>
<organism evidence="2 3">
    <name type="scientific">Neisseria sicca ATCC 29256</name>
    <dbReference type="NCBI Taxonomy" id="547045"/>
    <lineage>
        <taxon>Bacteria</taxon>
        <taxon>Pseudomonadati</taxon>
        <taxon>Pseudomonadota</taxon>
        <taxon>Betaproteobacteria</taxon>
        <taxon>Neisseriales</taxon>
        <taxon>Neisseriaceae</taxon>
        <taxon>Neisseria</taxon>
    </lineage>
</organism>
<dbReference type="InterPro" id="IPR001509">
    <property type="entry name" value="Epimerase_deHydtase"/>
</dbReference>
<dbReference type="eggNOG" id="COG0451">
    <property type="taxonomic scope" value="Bacteria"/>
</dbReference>
<dbReference type="CDD" id="cd05266">
    <property type="entry name" value="SDR_a4"/>
    <property type="match status" value="1"/>
</dbReference>